<feature type="signal peptide" evidence="7">
    <location>
        <begin position="1"/>
        <end position="18"/>
    </location>
</feature>
<keyword evidence="3 7" id="KW-0732">Signal</keyword>
<dbReference type="CDD" id="cd13597">
    <property type="entry name" value="PBP2_lipoprotein_Tp32"/>
    <property type="match status" value="1"/>
</dbReference>
<gene>
    <name evidence="8" type="ORF">JWV37_05775</name>
</gene>
<dbReference type="Pfam" id="PF03180">
    <property type="entry name" value="Lipoprotein_9"/>
    <property type="match status" value="1"/>
</dbReference>
<dbReference type="PIRSF" id="PIRSF002854">
    <property type="entry name" value="MetQ"/>
    <property type="match status" value="1"/>
</dbReference>
<dbReference type="PANTHER" id="PTHR30429">
    <property type="entry name" value="D-METHIONINE-BINDING LIPOPROTEIN METQ"/>
    <property type="match status" value="1"/>
</dbReference>
<evidence type="ECO:0000256" key="2">
    <source>
        <dbReference type="ARBA" id="ARBA00008973"/>
    </source>
</evidence>
<keyword evidence="5" id="KW-0564">Palmitate</keyword>
<name>A0ABS2WRK4_9BACT</name>
<reference evidence="8" key="1">
    <citation type="submission" date="2021-02" db="EMBL/GenBank/DDBJ databases">
        <title>Sulfurospirillum tamanensis sp. nov.</title>
        <authorList>
            <person name="Frolova A."/>
            <person name="Merkel A."/>
            <person name="Slobodkin A."/>
        </authorList>
    </citation>
    <scope>NUCLEOTIDE SEQUENCE</scope>
    <source>
        <strain evidence="8">T05b</strain>
    </source>
</reference>
<keyword evidence="9" id="KW-1185">Reference proteome</keyword>
<dbReference type="InterPro" id="IPR004872">
    <property type="entry name" value="Lipoprotein_NlpA"/>
</dbReference>
<organism evidence="8 9">
    <name type="scientific">Sulfurospirillum tamanense</name>
    <dbReference type="NCBI Taxonomy" id="2813362"/>
    <lineage>
        <taxon>Bacteria</taxon>
        <taxon>Pseudomonadati</taxon>
        <taxon>Campylobacterota</taxon>
        <taxon>Epsilonproteobacteria</taxon>
        <taxon>Campylobacterales</taxon>
        <taxon>Sulfurospirillaceae</taxon>
        <taxon>Sulfurospirillum</taxon>
    </lineage>
</organism>
<protein>
    <submittedName>
        <fullName evidence="8">MetQ/NlpA family ABC transporter substrate-binding protein</fullName>
    </submittedName>
</protein>
<evidence type="ECO:0000313" key="9">
    <source>
        <dbReference type="Proteomes" id="UP000703590"/>
    </source>
</evidence>
<comment type="caution">
    <text evidence="8">The sequence shown here is derived from an EMBL/GenBank/DDBJ whole genome shotgun (WGS) entry which is preliminary data.</text>
</comment>
<evidence type="ECO:0000313" key="8">
    <source>
        <dbReference type="EMBL" id="MBN2964279.1"/>
    </source>
</evidence>
<keyword evidence="6" id="KW-0449">Lipoprotein</keyword>
<evidence type="ECO:0000256" key="5">
    <source>
        <dbReference type="ARBA" id="ARBA00023139"/>
    </source>
</evidence>
<dbReference type="PANTHER" id="PTHR30429:SF0">
    <property type="entry name" value="METHIONINE-BINDING LIPOPROTEIN METQ"/>
    <property type="match status" value="1"/>
</dbReference>
<proteinExistence type="inferred from homology"/>
<evidence type="ECO:0000256" key="3">
    <source>
        <dbReference type="ARBA" id="ARBA00022729"/>
    </source>
</evidence>
<dbReference type="RefSeq" id="WP_205458828.1">
    <property type="nucleotide sequence ID" value="NZ_JAFHKK010000009.1"/>
</dbReference>
<comment type="subcellular location">
    <subcellularLocation>
        <location evidence="1">Membrane</location>
        <topology evidence="1">Lipid-anchor</topology>
    </subcellularLocation>
</comment>
<evidence type="ECO:0000256" key="4">
    <source>
        <dbReference type="ARBA" id="ARBA00023136"/>
    </source>
</evidence>
<keyword evidence="4" id="KW-0472">Membrane</keyword>
<dbReference type="Gene3D" id="3.40.190.10">
    <property type="entry name" value="Periplasmic binding protein-like II"/>
    <property type="match status" value="2"/>
</dbReference>
<feature type="chain" id="PRO_5047329328" evidence="7">
    <location>
        <begin position="19"/>
        <end position="255"/>
    </location>
</feature>
<evidence type="ECO:0000256" key="7">
    <source>
        <dbReference type="SAM" id="SignalP"/>
    </source>
</evidence>
<evidence type="ECO:0000256" key="1">
    <source>
        <dbReference type="ARBA" id="ARBA00004635"/>
    </source>
</evidence>
<dbReference type="Proteomes" id="UP000703590">
    <property type="component" value="Unassembled WGS sequence"/>
</dbReference>
<sequence>MKLRVLVLSALAALSLVAKEVIVVGATPVPHAQILEFVKPLVAKAGYELKIQEFNDYVIPNLATEEGELDANFFQHTPYLEEFNKNRRTTLVKTVSVHLEPMGVYSKSLKSLDALKDGSKVSIPNDPTNESRALEVLAHLGLITLNDAPLKTPIDITSNPKKLRFVEIEAPQLPRTLGDVSLSVINTNFALSAGLNPTKDALAMESIDSPYANILVVKSGRENDPKIKALDAALNSPEVKAYILETFKGEIIPAF</sequence>
<evidence type="ECO:0000256" key="6">
    <source>
        <dbReference type="ARBA" id="ARBA00023288"/>
    </source>
</evidence>
<reference evidence="8" key="2">
    <citation type="submission" date="2021-02" db="EMBL/GenBank/DDBJ databases">
        <authorList>
            <person name="Merkel A.Y."/>
        </authorList>
    </citation>
    <scope>NUCLEOTIDE SEQUENCE</scope>
    <source>
        <strain evidence="8">T05b</strain>
    </source>
</reference>
<accession>A0ABS2WRK4</accession>
<dbReference type="EMBL" id="JAFHKK010000009">
    <property type="protein sequence ID" value="MBN2964279.1"/>
    <property type="molecule type" value="Genomic_DNA"/>
</dbReference>
<comment type="similarity">
    <text evidence="2">Belongs to the NlpA lipoprotein family.</text>
</comment>
<dbReference type="SUPFAM" id="SSF53850">
    <property type="entry name" value="Periplasmic binding protein-like II"/>
    <property type="match status" value="1"/>
</dbReference>